<evidence type="ECO:0000256" key="10">
    <source>
        <dbReference type="ARBA" id="ARBA00073635"/>
    </source>
</evidence>
<dbReference type="GO" id="GO:0006777">
    <property type="term" value="P:Mo-molybdopterin cofactor biosynthetic process"/>
    <property type="evidence" value="ECO:0007669"/>
    <property type="project" value="InterPro"/>
</dbReference>
<evidence type="ECO:0000256" key="6">
    <source>
        <dbReference type="ARBA" id="ARBA00052218"/>
    </source>
</evidence>
<dbReference type="InterPro" id="IPR045886">
    <property type="entry name" value="ThiF/MoeB/HesA"/>
</dbReference>
<dbReference type="InterPro" id="IPR035985">
    <property type="entry name" value="Ubiquitin-activating_enz"/>
</dbReference>
<accession>A0A1X1D102</accession>
<evidence type="ECO:0000313" key="15">
    <source>
        <dbReference type="EMBL" id="ORM70368.1"/>
    </source>
</evidence>
<dbReference type="GO" id="GO:0061605">
    <property type="term" value="F:molybdopterin-synthase adenylyltransferase activity"/>
    <property type="evidence" value="ECO:0007669"/>
    <property type="project" value="UniProtKB-EC"/>
</dbReference>
<evidence type="ECO:0000256" key="5">
    <source>
        <dbReference type="ARBA" id="ARBA00022840"/>
    </source>
</evidence>
<evidence type="ECO:0000256" key="4">
    <source>
        <dbReference type="ARBA" id="ARBA00022741"/>
    </source>
</evidence>
<evidence type="ECO:0000256" key="12">
    <source>
        <dbReference type="ARBA" id="ARBA00075328"/>
    </source>
</evidence>
<evidence type="ECO:0000256" key="9">
    <source>
        <dbReference type="ARBA" id="ARBA00066884"/>
    </source>
</evidence>
<dbReference type="SUPFAM" id="SSF69572">
    <property type="entry name" value="Activating enzymes of the ubiquitin-like proteins"/>
    <property type="match status" value="1"/>
</dbReference>
<dbReference type="Pfam" id="PF00899">
    <property type="entry name" value="ThiF"/>
    <property type="match status" value="1"/>
</dbReference>
<dbReference type="EMBL" id="MLFS01000061">
    <property type="protein sequence ID" value="ORM70368.1"/>
    <property type="molecule type" value="Genomic_DNA"/>
</dbReference>
<dbReference type="GO" id="GO:0005524">
    <property type="term" value="F:ATP binding"/>
    <property type="evidence" value="ECO:0007669"/>
    <property type="project" value="UniProtKB-KW"/>
</dbReference>
<dbReference type="NCBIfam" id="NF004281">
    <property type="entry name" value="PRK05690.1"/>
    <property type="match status" value="1"/>
</dbReference>
<comment type="similarity">
    <text evidence="2">Belongs to the HesA/MoeB/ThiF family.</text>
</comment>
<comment type="catalytic activity">
    <reaction evidence="6">
        <text>[molybdopterin-synthase sulfur-carrier protein]-C-terminal Gly-Gly + ATP + H(+) = [molybdopterin-synthase sulfur-carrier protein]-C-terminal Gly-Gly-AMP + diphosphate</text>
        <dbReference type="Rhea" id="RHEA:43616"/>
        <dbReference type="Rhea" id="RHEA-COMP:12159"/>
        <dbReference type="Rhea" id="RHEA-COMP:12202"/>
        <dbReference type="ChEBI" id="CHEBI:15378"/>
        <dbReference type="ChEBI" id="CHEBI:30616"/>
        <dbReference type="ChEBI" id="CHEBI:33019"/>
        <dbReference type="ChEBI" id="CHEBI:90618"/>
        <dbReference type="ChEBI" id="CHEBI:90778"/>
        <dbReference type="EC" id="2.7.7.80"/>
    </reaction>
</comment>
<reference evidence="15 16" key="1">
    <citation type="journal article" date="2017" name="Antonie Van Leeuwenhoek">
        <title>Phylogenomic resolution of the bacterial genus Pantoea and its relationship with Erwinia and Tatumella.</title>
        <authorList>
            <person name="Palmer M."/>
            <person name="Steenkamp E.T."/>
            <person name="Coetzee M.P."/>
            <person name="Chan W.Y."/>
            <person name="van Zyl E."/>
            <person name="De Maayer P."/>
            <person name="Coutinho T.A."/>
            <person name="Blom J."/>
            <person name="Smits T.H."/>
            <person name="Duffy B."/>
            <person name="Venter S.N."/>
        </authorList>
    </citation>
    <scope>NUCLEOTIDE SEQUENCE [LARGE SCALE GENOMIC DNA]</scope>
    <source>
        <strain evidence="15 16">LMG 26277</strain>
    </source>
</reference>
<dbReference type="GO" id="GO:0008146">
    <property type="term" value="F:sulfotransferase activity"/>
    <property type="evidence" value="ECO:0007669"/>
    <property type="project" value="TreeGrafter"/>
</dbReference>
<organism evidence="15 16">
    <name type="scientific">Pantoea wallisii</name>
    <dbReference type="NCBI Taxonomy" id="1076551"/>
    <lineage>
        <taxon>Bacteria</taxon>
        <taxon>Pseudomonadati</taxon>
        <taxon>Pseudomonadota</taxon>
        <taxon>Gammaproteobacteria</taxon>
        <taxon>Enterobacterales</taxon>
        <taxon>Erwiniaceae</taxon>
        <taxon>Pantoea</taxon>
    </lineage>
</organism>
<dbReference type="GO" id="GO:0005829">
    <property type="term" value="C:cytosol"/>
    <property type="evidence" value="ECO:0007669"/>
    <property type="project" value="TreeGrafter"/>
</dbReference>
<dbReference type="GO" id="GO:0008641">
    <property type="term" value="F:ubiquitin-like modifier activating enzyme activity"/>
    <property type="evidence" value="ECO:0007669"/>
    <property type="project" value="InterPro"/>
</dbReference>
<evidence type="ECO:0000256" key="8">
    <source>
        <dbReference type="ARBA" id="ARBA00063809"/>
    </source>
</evidence>
<dbReference type="EC" id="2.7.7.80" evidence="9"/>
<dbReference type="CDD" id="cd00757">
    <property type="entry name" value="ThiF_MoeB_HesA_family"/>
    <property type="match status" value="1"/>
</dbReference>
<keyword evidence="16" id="KW-1185">Reference proteome</keyword>
<keyword evidence="3 15" id="KW-0808">Transferase</keyword>
<evidence type="ECO:0000256" key="2">
    <source>
        <dbReference type="ARBA" id="ARBA00009919"/>
    </source>
</evidence>
<evidence type="ECO:0000256" key="3">
    <source>
        <dbReference type="ARBA" id="ARBA00022679"/>
    </source>
</evidence>
<dbReference type="STRING" id="1076551.HA48_17765"/>
<dbReference type="PANTHER" id="PTHR10953">
    <property type="entry name" value="UBIQUITIN-ACTIVATING ENZYME E1"/>
    <property type="match status" value="1"/>
</dbReference>
<dbReference type="FunFam" id="3.40.50.720:FF:000033">
    <property type="entry name" value="Adenylyltransferase and sulfurtransferase MOCS3"/>
    <property type="match status" value="1"/>
</dbReference>
<gene>
    <name evidence="15" type="ORF">HA48_17765</name>
</gene>
<dbReference type="Gene3D" id="3.40.50.720">
    <property type="entry name" value="NAD(P)-binding Rossmann-like Domain"/>
    <property type="match status" value="1"/>
</dbReference>
<dbReference type="InterPro" id="IPR012730">
    <property type="entry name" value="Mopterin_Synthase_Sase_MoeB"/>
</dbReference>
<comment type="function">
    <text evidence="7">Catalyzes the adenylation by ATP of the carboxyl group of the C-terminal glycine of sulfur carrier protein MoaD.</text>
</comment>
<proteinExistence type="inferred from homology"/>
<comment type="caution">
    <text evidence="15">The sequence shown here is derived from an EMBL/GenBank/DDBJ whole genome shotgun (WGS) entry which is preliminary data.</text>
</comment>
<comment type="subunit">
    <text evidence="8">Homodimer. Forms a stable heterotetrameric complex of 2 MoeB and 2 MoaD during adenylation of MoaD.</text>
</comment>
<keyword evidence="4" id="KW-0547">Nucleotide-binding</keyword>
<dbReference type="GO" id="GO:0004792">
    <property type="term" value="F:thiosulfate-cyanide sulfurtransferase activity"/>
    <property type="evidence" value="ECO:0007669"/>
    <property type="project" value="TreeGrafter"/>
</dbReference>
<feature type="domain" description="THIF-type NAD/FAD binding fold" evidence="14">
    <location>
        <begin position="13"/>
        <end position="246"/>
    </location>
</feature>
<dbReference type="NCBIfam" id="TIGR02355">
    <property type="entry name" value="moeB"/>
    <property type="match status" value="1"/>
</dbReference>
<evidence type="ECO:0000256" key="1">
    <source>
        <dbReference type="ARBA" id="ARBA00005046"/>
    </source>
</evidence>
<evidence type="ECO:0000256" key="11">
    <source>
        <dbReference type="ARBA" id="ARBA00075110"/>
    </source>
</evidence>
<protein>
    <recommendedName>
        <fullName evidence="10">Molybdopterin-synthase adenylyltransferase</fullName>
        <ecNumber evidence="9">2.7.7.80</ecNumber>
    </recommendedName>
    <alternativeName>
        <fullName evidence="13">MoaD protein adenylase</fullName>
    </alternativeName>
    <alternativeName>
        <fullName evidence="11">Molybdopterin-converting factor subunit 1 adenylase</fullName>
    </alternativeName>
    <alternativeName>
        <fullName evidence="12">Sulfur carrier protein MoaD adenylyltransferase</fullName>
    </alternativeName>
</protein>
<dbReference type="OrthoDB" id="9804286at2"/>
<evidence type="ECO:0000259" key="14">
    <source>
        <dbReference type="Pfam" id="PF00899"/>
    </source>
</evidence>
<sequence>MGIELSDEEMLRYNRQIVLRGFDFDGQEALKASRVLVVGLGGLGCAAAPYLVSAGVGHVTLLDFDTVSLSNLQRQVLHSDAKIGEAKVRSAQQQLAAINPHCVLEAIDAQLDDTQLAALIARHDAVLDCTDNVTTREQINRLCFQHKVPLISGAAIRMEGQLSVFTWQPGEPCYRCISRLFGAQTLSCVEAGVMAPLVGVIGTMQAMEALKVLSAFGEPARARLFMYDAMRAEFRSMKVAQDAHCEVCGGG</sequence>
<name>A0A1X1D102_9GAMM</name>
<keyword evidence="5" id="KW-0067">ATP-binding</keyword>
<dbReference type="Proteomes" id="UP000193104">
    <property type="component" value="Unassembled WGS sequence"/>
</dbReference>
<evidence type="ECO:0000256" key="13">
    <source>
        <dbReference type="ARBA" id="ARBA00078531"/>
    </source>
</evidence>
<dbReference type="AlphaFoldDB" id="A0A1X1D102"/>
<dbReference type="InterPro" id="IPR000594">
    <property type="entry name" value="ThiF_NAD_FAD-bd"/>
</dbReference>
<dbReference type="PANTHER" id="PTHR10953:SF194">
    <property type="entry name" value="MOLYBDOPTERIN-SYNTHASE ADENYLYLTRANSFERASE"/>
    <property type="match status" value="1"/>
</dbReference>
<keyword evidence="15" id="KW-0548">Nucleotidyltransferase</keyword>
<comment type="pathway">
    <text evidence="1">Cofactor biosynthesis; molybdopterin biosynthesis.</text>
</comment>
<dbReference type="RefSeq" id="WP_128602556.1">
    <property type="nucleotide sequence ID" value="NZ_MLFS01000061.1"/>
</dbReference>
<evidence type="ECO:0000313" key="16">
    <source>
        <dbReference type="Proteomes" id="UP000193104"/>
    </source>
</evidence>
<evidence type="ECO:0000256" key="7">
    <source>
        <dbReference type="ARBA" id="ARBA00055169"/>
    </source>
</evidence>